<proteinExistence type="predicted"/>
<reference evidence="3 4" key="1">
    <citation type="journal article" date="2012" name="Science">
        <title>The Paleozoic origin of enzymatic lignin decomposition reconstructed from 31 fungal genomes.</title>
        <authorList>
            <person name="Floudas D."/>
            <person name="Binder M."/>
            <person name="Riley R."/>
            <person name="Barry K."/>
            <person name="Blanchette R.A."/>
            <person name="Henrissat B."/>
            <person name="Martinez A.T."/>
            <person name="Otillar R."/>
            <person name="Spatafora J.W."/>
            <person name="Yadav J.S."/>
            <person name="Aerts A."/>
            <person name="Benoit I."/>
            <person name="Boyd A."/>
            <person name="Carlson A."/>
            <person name="Copeland A."/>
            <person name="Coutinho P.M."/>
            <person name="de Vries R.P."/>
            <person name="Ferreira P."/>
            <person name="Findley K."/>
            <person name="Foster B."/>
            <person name="Gaskell J."/>
            <person name="Glotzer D."/>
            <person name="Gorecki P."/>
            <person name="Heitman J."/>
            <person name="Hesse C."/>
            <person name="Hori C."/>
            <person name="Igarashi K."/>
            <person name="Jurgens J.A."/>
            <person name="Kallen N."/>
            <person name="Kersten P."/>
            <person name="Kohler A."/>
            <person name="Kuees U."/>
            <person name="Kumar T.K.A."/>
            <person name="Kuo A."/>
            <person name="LaButti K."/>
            <person name="Larrondo L.F."/>
            <person name="Lindquist E."/>
            <person name="Ling A."/>
            <person name="Lombard V."/>
            <person name="Lucas S."/>
            <person name="Lundell T."/>
            <person name="Martin R."/>
            <person name="McLaughlin D.J."/>
            <person name="Morgenstern I."/>
            <person name="Morin E."/>
            <person name="Murat C."/>
            <person name="Nagy L.G."/>
            <person name="Nolan M."/>
            <person name="Ohm R.A."/>
            <person name="Patyshakuliyeva A."/>
            <person name="Rokas A."/>
            <person name="Ruiz-Duenas F.J."/>
            <person name="Sabat G."/>
            <person name="Salamov A."/>
            <person name="Samejima M."/>
            <person name="Schmutz J."/>
            <person name="Slot J.C."/>
            <person name="St John F."/>
            <person name="Stenlid J."/>
            <person name="Sun H."/>
            <person name="Sun S."/>
            <person name="Syed K."/>
            <person name="Tsang A."/>
            <person name="Wiebenga A."/>
            <person name="Young D."/>
            <person name="Pisabarro A."/>
            <person name="Eastwood D.C."/>
            <person name="Martin F."/>
            <person name="Cullen D."/>
            <person name="Grigoriev I.V."/>
            <person name="Hibbett D.S."/>
        </authorList>
    </citation>
    <scope>NUCLEOTIDE SEQUENCE [LARGE SCALE GENOMIC DNA]</scope>
    <source>
        <strain evidence="3 4">ATCC 11539</strain>
    </source>
</reference>
<accession>S7PSG3</accession>
<dbReference type="AlphaFoldDB" id="S7PSG3"/>
<feature type="transmembrane region" description="Helical" evidence="2">
    <location>
        <begin position="20"/>
        <end position="39"/>
    </location>
</feature>
<name>S7PSG3_GLOTA</name>
<gene>
    <name evidence="3" type="ORF">GLOTRDRAFT_134066</name>
</gene>
<feature type="compositionally biased region" description="Polar residues" evidence="1">
    <location>
        <begin position="291"/>
        <end position="303"/>
    </location>
</feature>
<dbReference type="EMBL" id="KB469318">
    <property type="protein sequence ID" value="EPQ50327.1"/>
    <property type="molecule type" value="Genomic_DNA"/>
</dbReference>
<dbReference type="RefSeq" id="XP_007871238.1">
    <property type="nucleotide sequence ID" value="XM_007873047.1"/>
</dbReference>
<dbReference type="KEGG" id="gtr:GLOTRDRAFT_134066"/>
<evidence type="ECO:0000256" key="2">
    <source>
        <dbReference type="SAM" id="Phobius"/>
    </source>
</evidence>
<keyword evidence="4" id="KW-1185">Reference proteome</keyword>
<sequence>MTAAALPTSSAANNHSTEVALLSVLAVFIVLVLVKCIYLKYRRLHSIHLLPISYSPATTSDNSRPTSMALSISEKVEYQATRNSYLVGLLGSPDWETQMQMRLSKLAREEFKQRNPQLRTPRTYSAVSMSLYSSCRSDPSLLQSPSFSELFGASSLTYSAAASSLDVPEAAHVKHPAAQRSMSSIGDASLSSPTLCTSSSCHSLGNLSCDASSSAPRFVISRMSSLVSVQSRQSMYLEVPAPYPAATSSLGQTIRRPIPRTQSASPLNRASVIGDGKRSSYHKPTVKHKSSPSLRSAATSPSLRSVAPSPSLHSVATSPAVRSAAPSPSLPFVATCPSVRSAAASSDHTDEDKENQDAEFGKSARPTVSRSAVRKRGPARGGGESPSVLSKASSRRPFASIAQTLNVEPLATMPSTAEASSGSPKRVSAGREKVPRQPSPLKSSSMDAGATSGALHGLGLDLDCLSSCDDGCITMRASE</sequence>
<feature type="compositionally biased region" description="Polar residues" evidence="1">
    <location>
        <begin position="413"/>
        <end position="423"/>
    </location>
</feature>
<keyword evidence="2" id="KW-0472">Membrane</keyword>
<feature type="compositionally biased region" description="Basic and acidic residues" evidence="1">
    <location>
        <begin position="347"/>
        <end position="362"/>
    </location>
</feature>
<keyword evidence="2" id="KW-0812">Transmembrane</keyword>
<dbReference type="Proteomes" id="UP000030669">
    <property type="component" value="Unassembled WGS sequence"/>
</dbReference>
<evidence type="ECO:0000313" key="3">
    <source>
        <dbReference type="EMBL" id="EPQ50327.1"/>
    </source>
</evidence>
<keyword evidence="2" id="KW-1133">Transmembrane helix</keyword>
<feature type="region of interest" description="Disordered" evidence="1">
    <location>
        <begin position="248"/>
        <end position="314"/>
    </location>
</feature>
<dbReference type="GeneID" id="19302904"/>
<protein>
    <submittedName>
        <fullName evidence="3">Uncharacterized protein</fullName>
    </submittedName>
</protein>
<organism evidence="3 4">
    <name type="scientific">Gloeophyllum trabeum (strain ATCC 11539 / FP-39264 / Madison 617)</name>
    <name type="common">Brown rot fungus</name>
    <dbReference type="NCBI Taxonomy" id="670483"/>
    <lineage>
        <taxon>Eukaryota</taxon>
        <taxon>Fungi</taxon>
        <taxon>Dikarya</taxon>
        <taxon>Basidiomycota</taxon>
        <taxon>Agaricomycotina</taxon>
        <taxon>Agaricomycetes</taxon>
        <taxon>Gloeophyllales</taxon>
        <taxon>Gloeophyllaceae</taxon>
        <taxon>Gloeophyllum</taxon>
    </lineage>
</organism>
<evidence type="ECO:0000256" key="1">
    <source>
        <dbReference type="SAM" id="MobiDB-lite"/>
    </source>
</evidence>
<dbReference type="OrthoDB" id="2753667at2759"/>
<feature type="region of interest" description="Disordered" evidence="1">
    <location>
        <begin position="341"/>
        <end position="453"/>
    </location>
</feature>
<dbReference type="HOGENOM" id="CLU_569920_0_0_1"/>
<dbReference type="eggNOG" id="ENOG502R1ZW">
    <property type="taxonomic scope" value="Eukaryota"/>
</dbReference>
<evidence type="ECO:0000313" key="4">
    <source>
        <dbReference type="Proteomes" id="UP000030669"/>
    </source>
</evidence>
<feature type="compositionally biased region" description="Basic residues" evidence="1">
    <location>
        <begin position="279"/>
        <end position="290"/>
    </location>
</feature>